<dbReference type="EMBL" id="BMAO01029453">
    <property type="protein sequence ID" value="GFR31773.1"/>
    <property type="molecule type" value="Genomic_DNA"/>
</dbReference>
<evidence type="ECO:0000313" key="1">
    <source>
        <dbReference type="EMBL" id="GFR31773.1"/>
    </source>
</evidence>
<keyword evidence="2" id="KW-1185">Reference proteome</keyword>
<evidence type="ECO:0000313" key="2">
    <source>
        <dbReference type="Proteomes" id="UP000887116"/>
    </source>
</evidence>
<gene>
    <name evidence="1" type="ORF">TNCT_558481</name>
</gene>
<comment type="caution">
    <text evidence="1">The sequence shown here is derived from an EMBL/GenBank/DDBJ whole genome shotgun (WGS) entry which is preliminary data.</text>
</comment>
<reference evidence="1" key="1">
    <citation type="submission" date="2020-07" db="EMBL/GenBank/DDBJ databases">
        <title>Multicomponent nature underlies the extraordinary mechanical properties of spider dragline silk.</title>
        <authorList>
            <person name="Kono N."/>
            <person name="Nakamura H."/>
            <person name="Mori M."/>
            <person name="Yoshida Y."/>
            <person name="Ohtoshi R."/>
            <person name="Malay A.D."/>
            <person name="Moran D.A.P."/>
            <person name="Tomita M."/>
            <person name="Numata K."/>
            <person name="Arakawa K."/>
        </authorList>
    </citation>
    <scope>NUCLEOTIDE SEQUENCE</scope>
</reference>
<protein>
    <submittedName>
        <fullName evidence="1">Uncharacterized protein</fullName>
    </submittedName>
</protein>
<dbReference type="AlphaFoldDB" id="A0A8X6HXZ1"/>
<sequence length="146" mass="16752">MYQSLLYQMTISRNVPCCEGLVLSVKYKNLSTQAPWSLVFVGVNFRCMELLTYSRLTSDTFQLNARKFCKRPLLRICVPSSIRCRTSDDFNDASVSPRHEEAPITEEDNSPDCLKKLFLFNRDDLISGIKILIEKRVKDEFNGATS</sequence>
<proteinExistence type="predicted"/>
<name>A0A8X6HXZ1_TRICU</name>
<dbReference type="Proteomes" id="UP000887116">
    <property type="component" value="Unassembled WGS sequence"/>
</dbReference>
<organism evidence="1 2">
    <name type="scientific">Trichonephila clavata</name>
    <name type="common">Joro spider</name>
    <name type="synonym">Nephila clavata</name>
    <dbReference type="NCBI Taxonomy" id="2740835"/>
    <lineage>
        <taxon>Eukaryota</taxon>
        <taxon>Metazoa</taxon>
        <taxon>Ecdysozoa</taxon>
        <taxon>Arthropoda</taxon>
        <taxon>Chelicerata</taxon>
        <taxon>Arachnida</taxon>
        <taxon>Araneae</taxon>
        <taxon>Araneomorphae</taxon>
        <taxon>Entelegynae</taxon>
        <taxon>Araneoidea</taxon>
        <taxon>Nephilidae</taxon>
        <taxon>Trichonephila</taxon>
    </lineage>
</organism>
<accession>A0A8X6HXZ1</accession>